<sequence length="162" mass="16637">MALVKAALGSEGWETAGAEETAALAVAPAEDWDWVVVAVAAQVMVAWGWAVLGWAGWAPREQADAVLVRAAWGSGELEEGEGRAGRGWAEQGLEVMVPAGQAMGAEVAPGWADPGWEALVGWASEGDPGLGEQETAVLGWAVKVMVVTVVLDSEGKGWAASG</sequence>
<evidence type="ECO:0000313" key="3">
    <source>
        <dbReference type="Proteomes" id="UP000613740"/>
    </source>
</evidence>
<evidence type="ECO:0000313" key="2">
    <source>
        <dbReference type="EMBL" id="KAG2434941.1"/>
    </source>
</evidence>
<keyword evidence="1" id="KW-0812">Transmembrane</keyword>
<proteinExistence type="predicted"/>
<dbReference type="EMBL" id="JAEHOD010000055">
    <property type="protein sequence ID" value="KAG2434941.1"/>
    <property type="molecule type" value="Genomic_DNA"/>
</dbReference>
<name>A0A835T085_9CHLO</name>
<dbReference type="Proteomes" id="UP000613740">
    <property type="component" value="Unassembled WGS sequence"/>
</dbReference>
<gene>
    <name evidence="2" type="ORF">HYH02_012138</name>
</gene>
<accession>A0A835T085</accession>
<keyword evidence="1" id="KW-1133">Transmembrane helix</keyword>
<evidence type="ECO:0000256" key="1">
    <source>
        <dbReference type="SAM" id="Phobius"/>
    </source>
</evidence>
<organism evidence="2 3">
    <name type="scientific">Chlamydomonas schloesseri</name>
    <dbReference type="NCBI Taxonomy" id="2026947"/>
    <lineage>
        <taxon>Eukaryota</taxon>
        <taxon>Viridiplantae</taxon>
        <taxon>Chlorophyta</taxon>
        <taxon>core chlorophytes</taxon>
        <taxon>Chlorophyceae</taxon>
        <taxon>CS clade</taxon>
        <taxon>Chlamydomonadales</taxon>
        <taxon>Chlamydomonadaceae</taxon>
        <taxon>Chlamydomonas</taxon>
    </lineage>
</organism>
<protein>
    <submittedName>
        <fullName evidence="2">Uncharacterized protein</fullName>
    </submittedName>
</protein>
<feature type="transmembrane region" description="Helical" evidence="1">
    <location>
        <begin position="34"/>
        <end position="57"/>
    </location>
</feature>
<comment type="caution">
    <text evidence="2">The sequence shown here is derived from an EMBL/GenBank/DDBJ whole genome shotgun (WGS) entry which is preliminary data.</text>
</comment>
<reference evidence="2" key="1">
    <citation type="journal article" date="2020" name="bioRxiv">
        <title>Comparative genomics of Chlamydomonas.</title>
        <authorList>
            <person name="Craig R.J."/>
            <person name="Hasan A.R."/>
            <person name="Ness R.W."/>
            <person name="Keightley P.D."/>
        </authorList>
    </citation>
    <scope>NUCLEOTIDE SEQUENCE</scope>
    <source>
        <strain evidence="2">CCAP 11/173</strain>
    </source>
</reference>
<dbReference type="AlphaFoldDB" id="A0A835T085"/>
<keyword evidence="3" id="KW-1185">Reference proteome</keyword>
<keyword evidence="1" id="KW-0472">Membrane</keyword>